<evidence type="ECO:0000313" key="4">
    <source>
        <dbReference type="Proteomes" id="UP000198564"/>
    </source>
</evidence>
<evidence type="ECO:0000256" key="1">
    <source>
        <dbReference type="SAM" id="MobiDB-lite"/>
    </source>
</evidence>
<accession>A0A1H6V6Y9</accession>
<organism evidence="3 4">
    <name type="scientific">Alkalibacterium gilvum</name>
    <dbReference type="NCBI Taxonomy" id="1130080"/>
    <lineage>
        <taxon>Bacteria</taxon>
        <taxon>Bacillati</taxon>
        <taxon>Bacillota</taxon>
        <taxon>Bacilli</taxon>
        <taxon>Lactobacillales</taxon>
        <taxon>Carnobacteriaceae</taxon>
        <taxon>Alkalibacterium</taxon>
    </lineage>
</organism>
<keyword evidence="4" id="KW-1185">Reference proteome</keyword>
<gene>
    <name evidence="3" type="ORF">SAMN04488113_1412</name>
</gene>
<dbReference type="EMBL" id="FNYW01000041">
    <property type="protein sequence ID" value="SEI97577.1"/>
    <property type="molecule type" value="Genomic_DNA"/>
</dbReference>
<feature type="domain" description="MobA/VirD2-like nuclease" evidence="2">
    <location>
        <begin position="18"/>
        <end position="148"/>
    </location>
</feature>
<dbReference type="Proteomes" id="UP000198564">
    <property type="component" value="Unassembled WGS sequence"/>
</dbReference>
<dbReference type="STRING" id="1130080.SAMN04488113_1412"/>
<evidence type="ECO:0000259" key="2">
    <source>
        <dbReference type="Pfam" id="PF03432"/>
    </source>
</evidence>
<feature type="compositionally biased region" description="Basic and acidic residues" evidence="1">
    <location>
        <begin position="512"/>
        <end position="521"/>
    </location>
</feature>
<dbReference type="InterPro" id="IPR005094">
    <property type="entry name" value="Endonuclease_MobA/VirD2"/>
</dbReference>
<protein>
    <submittedName>
        <fullName evidence="3">Relaxase/Mobilisation nuclease domain-containing protein</fullName>
    </submittedName>
</protein>
<proteinExistence type="predicted"/>
<dbReference type="AlphaFoldDB" id="A0A1H6V6Y9"/>
<dbReference type="OrthoDB" id="9762440at2"/>
<sequence>MAYVKRHPTNNLKRSINYIKKKSKTDELLTYENRLPKVDIDHIVDIMNATKNKFKKTGGIHGHHFIQSFKSDEAITLELAHQVGKEWCDTFLSDYEFVLATHKDKDHLHNHIIINSVNAKNGKKYLKNDQELNHIRSLSDAVCKEHHLSIITPQKTENNKAYGEWRYQKDSISWKDKIRNDIDDSISQSDNYEQFILEMTKKNYTLRYGDTYKYNAFEHFDIGKRIRGKTLGDAYTEDTIKARIKNKEAEKKEARPFFESYYFLKAVPQKEIVQTDIDLSVLEATNYDDFICRMQGKGYTLRYGEQYKFNSFKHEKMKRSIRGKTIGRLYTEQKIKERIEQNQALLKQAAHKKTIQLNTHTIFSKRYINNKYTYLKPIHLTPLSDNQQAAMQNKRQLLKDNQLIAFFKQHNLQEIPEYLAFKKDVDQHLHSTVNQLNTLGLKHKELLAAYTNNPNPKLKQTMIENAKKHEEIKEEYTALNKIRAEFRFLDRYLLNKQKEKEPTQHTNNISKKGRETNDSSR</sequence>
<evidence type="ECO:0000313" key="3">
    <source>
        <dbReference type="EMBL" id="SEI97577.1"/>
    </source>
</evidence>
<name>A0A1H6V6Y9_9LACT</name>
<feature type="region of interest" description="Disordered" evidence="1">
    <location>
        <begin position="497"/>
        <end position="521"/>
    </location>
</feature>
<dbReference type="RefSeq" id="WP_091636223.1">
    <property type="nucleotide sequence ID" value="NZ_FNYW01000041.1"/>
</dbReference>
<dbReference type="Pfam" id="PF03432">
    <property type="entry name" value="Relaxase"/>
    <property type="match status" value="1"/>
</dbReference>
<reference evidence="4" key="1">
    <citation type="submission" date="2016-10" db="EMBL/GenBank/DDBJ databases">
        <authorList>
            <person name="Varghese N."/>
            <person name="Submissions S."/>
        </authorList>
    </citation>
    <scope>NUCLEOTIDE SEQUENCE [LARGE SCALE GENOMIC DNA]</scope>
    <source>
        <strain evidence="4">DSM 25751</strain>
    </source>
</reference>